<evidence type="ECO:0000256" key="1">
    <source>
        <dbReference type="ARBA" id="ARBA00004651"/>
    </source>
</evidence>
<gene>
    <name evidence="9" type="primary">dppB_2</name>
    <name evidence="9" type="ORF">PHA8399_03852</name>
</gene>
<name>A0A0N7M582_9RHOB</name>
<keyword evidence="6 7" id="KW-0472">Membrane</keyword>
<reference evidence="9 10" key="1">
    <citation type="submission" date="2015-09" db="EMBL/GenBank/DDBJ databases">
        <authorList>
            <consortium name="Swine Surveillance"/>
        </authorList>
    </citation>
    <scope>NUCLEOTIDE SEQUENCE [LARGE SCALE GENOMIC DNA]</scope>
    <source>
        <strain evidence="9 10">CECT 8399</strain>
    </source>
</reference>
<dbReference type="GO" id="GO:0055085">
    <property type="term" value="P:transmembrane transport"/>
    <property type="evidence" value="ECO:0007669"/>
    <property type="project" value="InterPro"/>
</dbReference>
<dbReference type="PANTHER" id="PTHR43163">
    <property type="entry name" value="DIPEPTIDE TRANSPORT SYSTEM PERMEASE PROTEIN DPPB-RELATED"/>
    <property type="match status" value="1"/>
</dbReference>
<evidence type="ECO:0000256" key="4">
    <source>
        <dbReference type="ARBA" id="ARBA00022692"/>
    </source>
</evidence>
<evidence type="ECO:0000259" key="8">
    <source>
        <dbReference type="PROSITE" id="PS50928"/>
    </source>
</evidence>
<feature type="transmembrane region" description="Helical" evidence="7">
    <location>
        <begin position="101"/>
        <end position="122"/>
    </location>
</feature>
<accession>A0A0N7M582</accession>
<organism evidence="9 10">
    <name type="scientific">Leisingera aquaemixtae</name>
    <dbReference type="NCBI Taxonomy" id="1396826"/>
    <lineage>
        <taxon>Bacteria</taxon>
        <taxon>Pseudomonadati</taxon>
        <taxon>Pseudomonadota</taxon>
        <taxon>Alphaproteobacteria</taxon>
        <taxon>Rhodobacterales</taxon>
        <taxon>Roseobacteraceae</taxon>
        <taxon>Leisingera</taxon>
    </lineage>
</organism>
<evidence type="ECO:0000256" key="7">
    <source>
        <dbReference type="RuleBase" id="RU363032"/>
    </source>
</evidence>
<evidence type="ECO:0000256" key="2">
    <source>
        <dbReference type="ARBA" id="ARBA00022448"/>
    </source>
</evidence>
<evidence type="ECO:0000256" key="6">
    <source>
        <dbReference type="ARBA" id="ARBA00023136"/>
    </source>
</evidence>
<dbReference type="Proteomes" id="UP000051326">
    <property type="component" value="Unassembled WGS sequence"/>
</dbReference>
<dbReference type="InterPro" id="IPR000515">
    <property type="entry name" value="MetI-like"/>
</dbReference>
<dbReference type="PROSITE" id="PS50928">
    <property type="entry name" value="ABC_TM1"/>
    <property type="match status" value="1"/>
</dbReference>
<dbReference type="AlphaFoldDB" id="A0A0N7M582"/>
<evidence type="ECO:0000313" key="9">
    <source>
        <dbReference type="EMBL" id="CUI01706.1"/>
    </source>
</evidence>
<keyword evidence="3" id="KW-1003">Cell membrane</keyword>
<protein>
    <submittedName>
        <fullName evidence="9">Dipeptide transport system permease protein DppB</fullName>
    </submittedName>
</protein>
<keyword evidence="2 7" id="KW-0813">Transport</keyword>
<dbReference type="Pfam" id="PF19300">
    <property type="entry name" value="BPD_transp_1_N"/>
    <property type="match status" value="1"/>
</dbReference>
<sequence>MLRFVLRRTAATLVLLAGVVLMTFALARLLPGDPARLIAGARADAEAVAAVRERLGLDDPVITQFTAYAGNVLQGDFGRSVVTRRPISEDILTFFPATLELVLVAGLISLLLGVILGTLAAVKSGRPADAGVRSVAVLGLSVPDFWIALVFQLIFFATLGLVPFGGRLGTGIAAPDFVTGFMTVDSLIAGRFDLFTDALHHMILPVAVLAIPSMAITIRVVRTSLLEVLSQDFIRTARSKGISPARVYFKHALGNALLPIVTIFGLNTGLLISGAVFIELIFNWPGLGRYTANAISASDYNAIMAITLVVSVAYTLINFLVDLSYSFLDPRVDLT</sequence>
<feature type="domain" description="ABC transmembrane type-1" evidence="8">
    <location>
        <begin position="95"/>
        <end position="321"/>
    </location>
</feature>
<dbReference type="InterPro" id="IPR035906">
    <property type="entry name" value="MetI-like_sf"/>
</dbReference>
<comment type="subcellular location">
    <subcellularLocation>
        <location evidence="1 7">Cell membrane</location>
        <topology evidence="1 7">Multi-pass membrane protein</topology>
    </subcellularLocation>
</comment>
<feature type="transmembrane region" description="Helical" evidence="7">
    <location>
        <begin position="134"/>
        <end position="159"/>
    </location>
</feature>
<dbReference type="CDD" id="cd06261">
    <property type="entry name" value="TM_PBP2"/>
    <property type="match status" value="1"/>
</dbReference>
<keyword evidence="5 7" id="KW-1133">Transmembrane helix</keyword>
<feature type="transmembrane region" description="Helical" evidence="7">
    <location>
        <begin position="302"/>
        <end position="321"/>
    </location>
</feature>
<dbReference type="GO" id="GO:0005886">
    <property type="term" value="C:plasma membrane"/>
    <property type="evidence" value="ECO:0007669"/>
    <property type="project" value="UniProtKB-SubCell"/>
</dbReference>
<dbReference type="Gene3D" id="1.10.3720.10">
    <property type="entry name" value="MetI-like"/>
    <property type="match status" value="1"/>
</dbReference>
<dbReference type="Pfam" id="PF00528">
    <property type="entry name" value="BPD_transp_1"/>
    <property type="match status" value="1"/>
</dbReference>
<comment type="similarity">
    <text evidence="7">Belongs to the binding-protein-dependent transport system permease family.</text>
</comment>
<keyword evidence="4 7" id="KW-0812">Transmembrane</keyword>
<evidence type="ECO:0000256" key="3">
    <source>
        <dbReference type="ARBA" id="ARBA00022475"/>
    </source>
</evidence>
<dbReference type="RefSeq" id="WP_058287704.1">
    <property type="nucleotide sequence ID" value="NZ_CYSR01000033.1"/>
</dbReference>
<evidence type="ECO:0000313" key="10">
    <source>
        <dbReference type="Proteomes" id="UP000051326"/>
    </source>
</evidence>
<dbReference type="SUPFAM" id="SSF161098">
    <property type="entry name" value="MetI-like"/>
    <property type="match status" value="1"/>
</dbReference>
<dbReference type="InterPro" id="IPR045621">
    <property type="entry name" value="BPD_transp_1_N"/>
</dbReference>
<dbReference type="STRING" id="1396826.PHA8399_03852"/>
<evidence type="ECO:0000256" key="5">
    <source>
        <dbReference type="ARBA" id="ARBA00022989"/>
    </source>
</evidence>
<dbReference type="PANTHER" id="PTHR43163:SF6">
    <property type="entry name" value="DIPEPTIDE TRANSPORT SYSTEM PERMEASE PROTEIN DPPB-RELATED"/>
    <property type="match status" value="1"/>
</dbReference>
<feature type="transmembrane region" description="Helical" evidence="7">
    <location>
        <begin position="202"/>
        <end position="221"/>
    </location>
</feature>
<feature type="transmembrane region" description="Helical" evidence="7">
    <location>
        <begin position="256"/>
        <end position="282"/>
    </location>
</feature>
<proteinExistence type="inferred from homology"/>
<dbReference type="EMBL" id="CYSR01000033">
    <property type="protein sequence ID" value="CUI01706.1"/>
    <property type="molecule type" value="Genomic_DNA"/>
</dbReference>